<evidence type="ECO:0000313" key="1">
    <source>
        <dbReference type="EMBL" id="SVD24083.1"/>
    </source>
</evidence>
<dbReference type="EMBL" id="UINC01138253">
    <property type="protein sequence ID" value="SVD24083.1"/>
    <property type="molecule type" value="Genomic_DNA"/>
</dbReference>
<reference evidence="1" key="1">
    <citation type="submission" date="2018-05" db="EMBL/GenBank/DDBJ databases">
        <authorList>
            <person name="Lanie J.A."/>
            <person name="Ng W.-L."/>
            <person name="Kazmierczak K.M."/>
            <person name="Andrzejewski T.M."/>
            <person name="Davidsen T.M."/>
            <person name="Wayne K.J."/>
            <person name="Tettelin H."/>
            <person name="Glass J.I."/>
            <person name="Rusch D."/>
            <person name="Podicherti R."/>
            <person name="Tsui H.-C.T."/>
            <person name="Winkler M.E."/>
        </authorList>
    </citation>
    <scope>NUCLEOTIDE SEQUENCE</scope>
</reference>
<protein>
    <submittedName>
        <fullName evidence="1">Uncharacterized protein</fullName>
    </submittedName>
</protein>
<gene>
    <name evidence="1" type="ORF">METZ01_LOCUS376937</name>
</gene>
<dbReference type="AlphaFoldDB" id="A0A382TQ52"/>
<proteinExistence type="predicted"/>
<feature type="non-terminal residue" evidence="1">
    <location>
        <position position="262"/>
    </location>
</feature>
<accession>A0A382TQ52</accession>
<organism evidence="1">
    <name type="scientific">marine metagenome</name>
    <dbReference type="NCBI Taxonomy" id="408172"/>
    <lineage>
        <taxon>unclassified sequences</taxon>
        <taxon>metagenomes</taxon>
        <taxon>ecological metagenomes</taxon>
    </lineage>
</organism>
<sequence length="262" mass="28953">MKITFLFSALLHAAGFYILSGISFNQTSRSPDIVPIKVTTHVEKKGIQAVNVEHVTQQSPRQSIHSPKLVSTILNKIFGSKPTPTYNKNNRPQPSKVILQAKLPKDIGQLKLASSNSPSPSLIEHQGFFTKEISMAAPKPNHKNQLKFASSNSPSPSLIEHQRFFTKEISTAMPKPNHKNPSSHQNKNISTAPTKFIGALSKAALLNHPRAHISSKVQVDDPKNFNPVPLYQGSVKKKSRRFISNVRNVSLTHGFTEESLDS</sequence>
<name>A0A382TQ52_9ZZZZ</name>